<evidence type="ECO:0000313" key="3">
    <source>
        <dbReference type="Proteomes" id="UP000023152"/>
    </source>
</evidence>
<dbReference type="AlphaFoldDB" id="X6MTT4"/>
<keyword evidence="1" id="KW-0472">Membrane</keyword>
<dbReference type="EMBL" id="ASPP01018157">
    <property type="protein sequence ID" value="ETO16525.1"/>
    <property type="molecule type" value="Genomic_DNA"/>
</dbReference>
<reference evidence="2 3" key="1">
    <citation type="journal article" date="2013" name="Curr. Biol.">
        <title>The Genome of the Foraminiferan Reticulomyxa filosa.</title>
        <authorList>
            <person name="Glockner G."/>
            <person name="Hulsmann N."/>
            <person name="Schleicher M."/>
            <person name="Noegel A.A."/>
            <person name="Eichinger L."/>
            <person name="Gallinger C."/>
            <person name="Pawlowski J."/>
            <person name="Sierra R."/>
            <person name="Euteneuer U."/>
            <person name="Pillet L."/>
            <person name="Moustafa A."/>
            <person name="Platzer M."/>
            <person name="Groth M."/>
            <person name="Szafranski K."/>
            <person name="Schliwa M."/>
        </authorList>
    </citation>
    <scope>NUCLEOTIDE SEQUENCE [LARGE SCALE GENOMIC DNA]</scope>
</reference>
<keyword evidence="3" id="KW-1185">Reference proteome</keyword>
<sequence length="182" mass="22052">METKTKIKVDMRIQMLFSSSKYTYQNVSAQILRKTVLGHPKDDQYFFFSQILQNGYFYFLSKSALKKENKVLTLSKQKNYLGKILFRFENIIFFWKGANTKKTSSFEPSKKFADFIKKKICKYLQMKKFIQSYVPKKLIGLYNQEKWRYQTKQKIILFHISYYIFLFFFEKAFCLNYTSDKQ</sequence>
<evidence type="ECO:0000313" key="2">
    <source>
        <dbReference type="EMBL" id="ETO16525.1"/>
    </source>
</evidence>
<feature type="transmembrane region" description="Helical" evidence="1">
    <location>
        <begin position="156"/>
        <end position="178"/>
    </location>
</feature>
<evidence type="ECO:0000256" key="1">
    <source>
        <dbReference type="SAM" id="Phobius"/>
    </source>
</evidence>
<organism evidence="2 3">
    <name type="scientific">Reticulomyxa filosa</name>
    <dbReference type="NCBI Taxonomy" id="46433"/>
    <lineage>
        <taxon>Eukaryota</taxon>
        <taxon>Sar</taxon>
        <taxon>Rhizaria</taxon>
        <taxon>Retaria</taxon>
        <taxon>Foraminifera</taxon>
        <taxon>Monothalamids</taxon>
        <taxon>Reticulomyxidae</taxon>
        <taxon>Reticulomyxa</taxon>
    </lineage>
</organism>
<keyword evidence="1" id="KW-1133">Transmembrane helix</keyword>
<comment type="caution">
    <text evidence="2">The sequence shown here is derived from an EMBL/GenBank/DDBJ whole genome shotgun (WGS) entry which is preliminary data.</text>
</comment>
<keyword evidence="1" id="KW-0812">Transmembrane</keyword>
<accession>X6MTT4</accession>
<proteinExistence type="predicted"/>
<protein>
    <submittedName>
        <fullName evidence="2">Uncharacterized protein</fullName>
    </submittedName>
</protein>
<name>X6MTT4_RETFI</name>
<dbReference type="Proteomes" id="UP000023152">
    <property type="component" value="Unassembled WGS sequence"/>
</dbReference>
<gene>
    <name evidence="2" type="ORF">RFI_20816</name>
</gene>